<dbReference type="InterPro" id="IPR012334">
    <property type="entry name" value="Pectin_lyas_fold"/>
</dbReference>
<dbReference type="InterPro" id="IPR051801">
    <property type="entry name" value="GH28_Enzymes"/>
</dbReference>
<dbReference type="OrthoDB" id="9795222at2"/>
<keyword evidence="3 4" id="KW-0326">Glycosidase</keyword>
<accession>A0A3L8AH31</accession>
<protein>
    <recommendedName>
        <fullName evidence="5">Glycoside hydrolase family 49 N-terminal domain-containing protein</fullName>
    </recommendedName>
</protein>
<dbReference type="EMBL" id="BLLS01000005">
    <property type="protein sequence ID" value="GFH85042.1"/>
    <property type="molecule type" value="Genomic_DNA"/>
</dbReference>
<evidence type="ECO:0000313" key="8">
    <source>
        <dbReference type="EMBL" id="TFU50334.1"/>
    </source>
</evidence>
<keyword evidence="2 4" id="KW-0378">Hydrolase</keyword>
<dbReference type="GO" id="GO:0004650">
    <property type="term" value="F:polygalacturonase activity"/>
    <property type="evidence" value="ECO:0007669"/>
    <property type="project" value="InterPro"/>
</dbReference>
<evidence type="ECO:0000313" key="6">
    <source>
        <dbReference type="EMBL" id="GFH85042.1"/>
    </source>
</evidence>
<dbReference type="AlphaFoldDB" id="A0A3L8AH31"/>
<organism evidence="7 9">
    <name type="scientific">Bacteroides acidifaciens</name>
    <dbReference type="NCBI Taxonomy" id="85831"/>
    <lineage>
        <taxon>Bacteria</taxon>
        <taxon>Pseudomonadati</taxon>
        <taxon>Bacteroidota</taxon>
        <taxon>Bacteroidia</taxon>
        <taxon>Bacteroidales</taxon>
        <taxon>Bacteroidaceae</taxon>
        <taxon>Bacteroides</taxon>
    </lineage>
</organism>
<dbReference type="Proteomes" id="UP000491181">
    <property type="component" value="Unassembled WGS sequence"/>
</dbReference>
<dbReference type="Pfam" id="PF00295">
    <property type="entry name" value="Glyco_hydro_28"/>
    <property type="match status" value="1"/>
</dbReference>
<evidence type="ECO:0000256" key="1">
    <source>
        <dbReference type="ARBA" id="ARBA00008834"/>
    </source>
</evidence>
<evidence type="ECO:0000256" key="4">
    <source>
        <dbReference type="RuleBase" id="RU361169"/>
    </source>
</evidence>
<evidence type="ECO:0000313" key="7">
    <source>
        <dbReference type="EMBL" id="RLT81600.1"/>
    </source>
</evidence>
<dbReference type="SUPFAM" id="SSF51126">
    <property type="entry name" value="Pectin lyase-like"/>
    <property type="match status" value="1"/>
</dbReference>
<dbReference type="InterPro" id="IPR035953">
    <property type="entry name" value="Dextranase_N-ter"/>
</dbReference>
<dbReference type="Gene3D" id="2.60.350.10">
    <property type="entry name" value="Dextranase, N-terminal"/>
    <property type="match status" value="1"/>
</dbReference>
<dbReference type="Pfam" id="PF17433">
    <property type="entry name" value="Glyco_hydro_49N"/>
    <property type="match status" value="1"/>
</dbReference>
<evidence type="ECO:0000313" key="9">
    <source>
        <dbReference type="Proteomes" id="UP000267159"/>
    </source>
</evidence>
<dbReference type="Gene3D" id="2.160.20.10">
    <property type="entry name" value="Single-stranded right-handed beta-helix, Pectin lyase-like"/>
    <property type="match status" value="1"/>
</dbReference>
<dbReference type="PANTHER" id="PTHR31339">
    <property type="entry name" value="PECTIN LYASE-RELATED"/>
    <property type="match status" value="1"/>
</dbReference>
<sequence length="775" mass="86176">MKVGKVIKIKVAEVNRLLFLIVILWLPVLLLSCSDEKDEQRIDEEQKEGIRVDFGNEVGYTPEDLKNWPHALFVFENKECVEVQESSDNASLFVSSVGDRMVALTYESKENLSWGTMTSGVPLTSYHLSVKDVNKDIPQVWMGQMTVVAEEGNNLSLKPVTSVMKVDFVHAPEAFESLSFVLPGMANRVRVDSGELESVGNLSADKEIRVTKQESGKETVVFPMSDSGRWNLACRLALKNGETVEKTLLIPAGIKTGQALEISVDFANYEVDGTCRLIYRYAVYGMSKWTSHTMDIALKEEAPVKEENRYYKVSVLQKDGTWKEVDVHYALCSDAPGHHGSIWNDWNNSKRLRDTMSFVNFTHDFDAPVKIRVQKKKSFGSVKIRPSTYGITPVNVGDNTIEFTLPQWEKRKVSVEFDGDRFYNLMILPNRPDPDRPDPDNLPAGMKYYGPGEHNPERITLKEGETLYIDEGAVVYGKVAVSGSHVTITGRGILSGAKLAHTGGTYAHGALLIETNANRLSNRGYFTISGITVVDSPNWTLSVYNTDHVMIDNINILCWILNGDGIDLCSVTDATIQDCFIRTYDDCITLKVNSLSVTATRDIRIRNNLIWADYARGIVIGPESGTNTRAGISDCTIEDCVIMEYPTNLLETSSSKLNCDGAGLSVSQYPSGGATSGTIENITFQNIVIDNISQKGRPMVIWQKANQDHALIKNVTYRNIQILDEANRCQASGIYTNGNTISGLVFDKVTYNGTPIHQSGKWTVDKPENVDIIHQ</sequence>
<evidence type="ECO:0000313" key="10">
    <source>
        <dbReference type="Proteomes" id="UP000298073"/>
    </source>
</evidence>
<proteinExistence type="inferred from homology"/>
<name>A0A3L8AH31_9BACE</name>
<dbReference type="InterPro" id="IPR023226">
    <property type="entry name" value="Glyco_hydro_49_N_dom"/>
</dbReference>
<gene>
    <name evidence="7" type="ORF">D7Y07_02005</name>
    <name evidence="8" type="ORF">E4T97_07070</name>
    <name evidence="6" type="ORF">IMSAGC001_00438</name>
</gene>
<reference evidence="6 11" key="3">
    <citation type="journal article" date="2020" name="Microbiome">
        <title>Single-cell genomics of uncultured bacteria reveals dietary fiber responders in the mouse gut microbiota.</title>
        <authorList>
            <person name="Chijiiwa R."/>
            <person name="Hosokawa M."/>
            <person name="Kogawa M."/>
            <person name="Nishikawa Y."/>
            <person name="Ide K."/>
            <person name="Sakanashi C."/>
            <person name="Takahashi K."/>
            <person name="Takeyama H."/>
        </authorList>
    </citation>
    <scope>NUCLEOTIDE SEQUENCE [LARGE SCALE GENOMIC DNA]</scope>
    <source>
        <strain evidence="6">IMSAGC_001</strain>
    </source>
</reference>
<dbReference type="PANTHER" id="PTHR31339:SF9">
    <property type="entry name" value="PLASMIN AND FIBRONECTIN-BINDING PROTEIN A"/>
    <property type="match status" value="1"/>
</dbReference>
<evidence type="ECO:0000313" key="11">
    <source>
        <dbReference type="Proteomes" id="UP000491181"/>
    </source>
</evidence>
<comment type="similarity">
    <text evidence="1 4">Belongs to the glycosyl hydrolase 28 family.</text>
</comment>
<feature type="domain" description="Glycoside hydrolase family 49 N-terminal" evidence="5">
    <location>
        <begin position="346"/>
        <end position="422"/>
    </location>
</feature>
<dbReference type="SUPFAM" id="SSF101596">
    <property type="entry name" value="Dextranase, N-terminal domain"/>
    <property type="match status" value="1"/>
</dbReference>
<dbReference type="PROSITE" id="PS51257">
    <property type="entry name" value="PROKAR_LIPOPROTEIN"/>
    <property type="match status" value="1"/>
</dbReference>
<dbReference type="Proteomes" id="UP000267159">
    <property type="component" value="Unassembled WGS sequence"/>
</dbReference>
<dbReference type="EMBL" id="RAZM01000003">
    <property type="protein sequence ID" value="RLT81600.1"/>
    <property type="molecule type" value="Genomic_DNA"/>
</dbReference>
<dbReference type="Proteomes" id="UP000298073">
    <property type="component" value="Unassembled WGS sequence"/>
</dbReference>
<evidence type="ECO:0000256" key="2">
    <source>
        <dbReference type="ARBA" id="ARBA00022801"/>
    </source>
</evidence>
<dbReference type="GO" id="GO:0005975">
    <property type="term" value="P:carbohydrate metabolic process"/>
    <property type="evidence" value="ECO:0007669"/>
    <property type="project" value="InterPro"/>
</dbReference>
<evidence type="ECO:0000259" key="5">
    <source>
        <dbReference type="Pfam" id="PF17433"/>
    </source>
</evidence>
<evidence type="ECO:0000256" key="3">
    <source>
        <dbReference type="ARBA" id="ARBA00023295"/>
    </source>
</evidence>
<dbReference type="InterPro" id="IPR011050">
    <property type="entry name" value="Pectin_lyase_fold/virulence"/>
</dbReference>
<comment type="caution">
    <text evidence="7">The sequence shown here is derived from an EMBL/GenBank/DDBJ whole genome shotgun (WGS) entry which is preliminary data.</text>
</comment>
<reference evidence="8 10" key="2">
    <citation type="submission" date="2019-03" db="EMBL/GenBank/DDBJ databases">
        <title>Diversity of the mouse oral microbiome.</title>
        <authorList>
            <person name="Joseph S."/>
            <person name="Aduse-Opoku J."/>
            <person name="Curtis M."/>
            <person name="Wade W."/>
            <person name="Hashim A."/>
        </authorList>
    </citation>
    <scope>NUCLEOTIDE SEQUENCE [LARGE SCALE GENOMIC DNA]</scope>
    <source>
        <strain evidence="8 10">P2318</strain>
    </source>
</reference>
<reference evidence="7 9" key="1">
    <citation type="submission" date="2018-09" db="EMBL/GenBank/DDBJ databases">
        <title>Murine metabolic-syndrome-specific gut microbial biobank.</title>
        <authorList>
            <person name="Liu C."/>
        </authorList>
    </citation>
    <scope>NUCLEOTIDE SEQUENCE [LARGE SCALE GENOMIC DNA]</scope>
    <source>
        <strain evidence="7 9">0.1X-D8-26</strain>
    </source>
</reference>
<dbReference type="InterPro" id="IPR000743">
    <property type="entry name" value="Glyco_hydro_28"/>
</dbReference>
<dbReference type="RefSeq" id="WP_121765739.1">
    <property type="nucleotide sequence ID" value="NZ_BLLS01000005.1"/>
</dbReference>
<dbReference type="EMBL" id="SPPV01000012">
    <property type="protein sequence ID" value="TFU50334.1"/>
    <property type="molecule type" value="Genomic_DNA"/>
</dbReference>